<protein>
    <submittedName>
        <fullName evidence="1">Uncharacterized protein</fullName>
    </submittedName>
</protein>
<dbReference type="EMBL" id="LXQA011172731">
    <property type="protein sequence ID" value="MCI87685.1"/>
    <property type="molecule type" value="Genomic_DNA"/>
</dbReference>
<comment type="caution">
    <text evidence="1">The sequence shown here is derived from an EMBL/GenBank/DDBJ whole genome shotgun (WGS) entry which is preliminary data.</text>
</comment>
<dbReference type="Proteomes" id="UP000265520">
    <property type="component" value="Unassembled WGS sequence"/>
</dbReference>
<proteinExistence type="predicted"/>
<evidence type="ECO:0000313" key="2">
    <source>
        <dbReference type="Proteomes" id="UP000265520"/>
    </source>
</evidence>
<keyword evidence="2" id="KW-1185">Reference proteome</keyword>
<sequence length="44" mass="5047">MGDERQPPRRTMGNYCKRYDAEQISLGFKPVNPVVAVIFGYQTI</sequence>
<name>A0A392VLQ3_9FABA</name>
<feature type="non-terminal residue" evidence="1">
    <location>
        <position position="44"/>
    </location>
</feature>
<reference evidence="1 2" key="1">
    <citation type="journal article" date="2018" name="Front. Plant Sci.">
        <title>Red Clover (Trifolium pratense) and Zigzag Clover (T. medium) - A Picture of Genomic Similarities and Differences.</title>
        <authorList>
            <person name="Dluhosova J."/>
            <person name="Istvanek J."/>
            <person name="Nedelnik J."/>
            <person name="Repkova J."/>
        </authorList>
    </citation>
    <scope>NUCLEOTIDE SEQUENCE [LARGE SCALE GENOMIC DNA]</scope>
    <source>
        <strain evidence="2">cv. 10/8</strain>
        <tissue evidence="1">Leaf</tissue>
    </source>
</reference>
<organism evidence="1 2">
    <name type="scientific">Trifolium medium</name>
    <dbReference type="NCBI Taxonomy" id="97028"/>
    <lineage>
        <taxon>Eukaryota</taxon>
        <taxon>Viridiplantae</taxon>
        <taxon>Streptophyta</taxon>
        <taxon>Embryophyta</taxon>
        <taxon>Tracheophyta</taxon>
        <taxon>Spermatophyta</taxon>
        <taxon>Magnoliopsida</taxon>
        <taxon>eudicotyledons</taxon>
        <taxon>Gunneridae</taxon>
        <taxon>Pentapetalae</taxon>
        <taxon>rosids</taxon>
        <taxon>fabids</taxon>
        <taxon>Fabales</taxon>
        <taxon>Fabaceae</taxon>
        <taxon>Papilionoideae</taxon>
        <taxon>50 kb inversion clade</taxon>
        <taxon>NPAAA clade</taxon>
        <taxon>Hologalegina</taxon>
        <taxon>IRL clade</taxon>
        <taxon>Trifolieae</taxon>
        <taxon>Trifolium</taxon>
    </lineage>
</organism>
<dbReference type="AlphaFoldDB" id="A0A392VLQ3"/>
<evidence type="ECO:0000313" key="1">
    <source>
        <dbReference type="EMBL" id="MCI87685.1"/>
    </source>
</evidence>
<accession>A0A392VLQ3</accession>